<feature type="transmembrane region" description="Helical" evidence="1">
    <location>
        <begin position="24"/>
        <end position="50"/>
    </location>
</feature>
<protein>
    <submittedName>
        <fullName evidence="2">Uncharacterized protein</fullName>
    </submittedName>
</protein>
<comment type="caution">
    <text evidence="2">The sequence shown here is derived from an EMBL/GenBank/DDBJ whole genome shotgun (WGS) entry which is preliminary data.</text>
</comment>
<proteinExistence type="predicted"/>
<dbReference type="Proteomes" id="UP000176532">
    <property type="component" value="Unassembled WGS sequence"/>
</dbReference>
<dbReference type="STRING" id="1798682.A3C15_00400"/>
<name>A0A1F6M8L8_9BACT</name>
<keyword evidence="1" id="KW-0812">Transmembrane</keyword>
<dbReference type="AlphaFoldDB" id="A0A1F6M8L8"/>
<reference evidence="2 3" key="1">
    <citation type="journal article" date="2016" name="Nat. Commun.">
        <title>Thousands of microbial genomes shed light on interconnected biogeochemical processes in an aquifer system.</title>
        <authorList>
            <person name="Anantharaman K."/>
            <person name="Brown C.T."/>
            <person name="Hug L.A."/>
            <person name="Sharon I."/>
            <person name="Castelle C.J."/>
            <person name="Probst A.J."/>
            <person name="Thomas B.C."/>
            <person name="Singh A."/>
            <person name="Wilkins M.J."/>
            <person name="Karaoz U."/>
            <person name="Brodie E.L."/>
            <person name="Williams K.H."/>
            <person name="Hubbard S.S."/>
            <person name="Banfield J.F."/>
        </authorList>
    </citation>
    <scope>NUCLEOTIDE SEQUENCE [LARGE SCALE GENOMIC DNA]</scope>
</reference>
<organism evidence="2 3">
    <name type="scientific">Candidatus Magasanikbacteria bacterium RIFCSPHIGHO2_02_FULL_50_9b</name>
    <dbReference type="NCBI Taxonomy" id="1798682"/>
    <lineage>
        <taxon>Bacteria</taxon>
        <taxon>Candidatus Magasanikiibacteriota</taxon>
    </lineage>
</organism>
<evidence type="ECO:0000313" key="2">
    <source>
        <dbReference type="EMBL" id="OGH67969.1"/>
    </source>
</evidence>
<dbReference type="EMBL" id="MFQD01000026">
    <property type="protein sequence ID" value="OGH67969.1"/>
    <property type="molecule type" value="Genomic_DNA"/>
</dbReference>
<keyword evidence="1" id="KW-0472">Membrane</keyword>
<evidence type="ECO:0000256" key="1">
    <source>
        <dbReference type="SAM" id="Phobius"/>
    </source>
</evidence>
<gene>
    <name evidence="2" type="ORF">A3C15_00400</name>
</gene>
<sequence>MEDHGSTEHQLAELNQRMHKVERFMLYSSIVGTARLLLILVPIILAVIFIPPFVKEYLPFVSDILSFIQDFMQRSRVR</sequence>
<keyword evidence="1" id="KW-1133">Transmembrane helix</keyword>
<evidence type="ECO:0000313" key="3">
    <source>
        <dbReference type="Proteomes" id="UP000176532"/>
    </source>
</evidence>
<accession>A0A1F6M8L8</accession>